<dbReference type="RefSeq" id="WP_284204227.1">
    <property type="nucleotide sequence ID" value="NZ_BSPQ01000010.1"/>
</dbReference>
<reference evidence="6" key="1">
    <citation type="journal article" date="2019" name="Int. J. Syst. Evol. Microbiol.">
        <title>The Global Catalogue of Microorganisms (GCM) 10K type strain sequencing project: providing services to taxonomists for standard genome sequencing and annotation.</title>
        <authorList>
            <consortium name="The Broad Institute Genomics Platform"/>
            <consortium name="The Broad Institute Genome Sequencing Center for Infectious Disease"/>
            <person name="Wu L."/>
            <person name="Ma J."/>
        </authorList>
    </citation>
    <scope>NUCLEOTIDE SEQUENCE [LARGE SCALE GENOMIC DNA]</scope>
    <source>
        <strain evidence="6">NBRC 103166</strain>
    </source>
</reference>
<dbReference type="Proteomes" id="UP001157353">
    <property type="component" value="Unassembled WGS sequence"/>
</dbReference>
<dbReference type="InterPro" id="IPR046335">
    <property type="entry name" value="LacI/GalR-like_sensor"/>
</dbReference>
<feature type="domain" description="HTH lacI-type" evidence="4">
    <location>
        <begin position="2"/>
        <end position="56"/>
    </location>
</feature>
<gene>
    <name evidence="5" type="ORF">GCM10007916_21700</name>
</gene>
<dbReference type="CDD" id="cd06270">
    <property type="entry name" value="PBP1_GalS-like"/>
    <property type="match status" value="1"/>
</dbReference>
<keyword evidence="3" id="KW-0804">Transcription</keyword>
<dbReference type="InterPro" id="IPR000843">
    <property type="entry name" value="HTH_LacI"/>
</dbReference>
<evidence type="ECO:0000313" key="5">
    <source>
        <dbReference type="EMBL" id="GLS91101.1"/>
    </source>
</evidence>
<keyword evidence="6" id="KW-1185">Reference proteome</keyword>
<dbReference type="Gene3D" id="1.10.260.40">
    <property type="entry name" value="lambda repressor-like DNA-binding domains"/>
    <property type="match status" value="1"/>
</dbReference>
<dbReference type="SUPFAM" id="SSF47413">
    <property type="entry name" value="lambda repressor-like DNA-binding domains"/>
    <property type="match status" value="1"/>
</dbReference>
<keyword evidence="1" id="KW-0805">Transcription regulation</keyword>
<evidence type="ECO:0000256" key="1">
    <source>
        <dbReference type="ARBA" id="ARBA00023015"/>
    </source>
</evidence>
<dbReference type="CDD" id="cd01392">
    <property type="entry name" value="HTH_LacI"/>
    <property type="match status" value="1"/>
</dbReference>
<organism evidence="5 6">
    <name type="scientific">Psychromonas marina</name>
    <dbReference type="NCBI Taxonomy" id="88364"/>
    <lineage>
        <taxon>Bacteria</taxon>
        <taxon>Pseudomonadati</taxon>
        <taxon>Pseudomonadota</taxon>
        <taxon>Gammaproteobacteria</taxon>
        <taxon>Alteromonadales</taxon>
        <taxon>Psychromonadaceae</taxon>
        <taxon>Psychromonas</taxon>
    </lineage>
</organism>
<accession>A0ABQ6E174</accession>
<dbReference type="PRINTS" id="PR00036">
    <property type="entry name" value="HTHLACI"/>
</dbReference>
<protein>
    <submittedName>
        <fullName evidence="5">Transcriptional regulator</fullName>
    </submittedName>
</protein>
<dbReference type="PROSITE" id="PS50932">
    <property type="entry name" value="HTH_LACI_2"/>
    <property type="match status" value="1"/>
</dbReference>
<dbReference type="Pfam" id="PF13377">
    <property type="entry name" value="Peripla_BP_3"/>
    <property type="match status" value="1"/>
</dbReference>
<dbReference type="SUPFAM" id="SSF53822">
    <property type="entry name" value="Periplasmic binding protein-like I"/>
    <property type="match status" value="1"/>
</dbReference>
<dbReference type="PROSITE" id="PS00356">
    <property type="entry name" value="HTH_LACI_1"/>
    <property type="match status" value="1"/>
</dbReference>
<name>A0ABQ6E174_9GAMM</name>
<dbReference type="Gene3D" id="3.40.50.2300">
    <property type="match status" value="2"/>
</dbReference>
<comment type="caution">
    <text evidence="5">The sequence shown here is derived from an EMBL/GenBank/DDBJ whole genome shotgun (WGS) entry which is preliminary data.</text>
</comment>
<dbReference type="InterPro" id="IPR028082">
    <property type="entry name" value="Peripla_BP_I"/>
</dbReference>
<dbReference type="PANTHER" id="PTHR30146">
    <property type="entry name" value="LACI-RELATED TRANSCRIPTIONAL REPRESSOR"/>
    <property type="match status" value="1"/>
</dbReference>
<sequence>MSTIKDVAKEAGVSIATVSRVVNKSPKASKSAVESVTNAMKKLGYRPNEAARALVSQKSNIIGVVVSDVSDPFFGLLIKTVDKIAYQHGKHTLIGNGYHQAEQERDAIELLIKNRCDALIVHAKALTDEELIHYAKEVKGMVLINRFIEQIADRCISLDNYQGAYIATEHLIKNGHKNIACIASNHLIEDADARKSGYLAALKDHDIILSEDYIAAATPDAEGGIEAMNNLLEKDINITAVLAYNDYMAAGALSVAQEKGIQVPKQLSIVGFDNGLIARYLYPRLTTVNYPIELMAEKAAILALKRANNETVETQQLNFSPTIVLRDSACKANN</sequence>
<dbReference type="SMART" id="SM00354">
    <property type="entry name" value="HTH_LACI"/>
    <property type="match status" value="1"/>
</dbReference>
<proteinExistence type="predicted"/>
<evidence type="ECO:0000256" key="2">
    <source>
        <dbReference type="ARBA" id="ARBA00023125"/>
    </source>
</evidence>
<evidence type="ECO:0000256" key="3">
    <source>
        <dbReference type="ARBA" id="ARBA00023163"/>
    </source>
</evidence>
<evidence type="ECO:0000259" key="4">
    <source>
        <dbReference type="PROSITE" id="PS50932"/>
    </source>
</evidence>
<dbReference type="InterPro" id="IPR010982">
    <property type="entry name" value="Lambda_DNA-bd_dom_sf"/>
</dbReference>
<dbReference type="Pfam" id="PF00356">
    <property type="entry name" value="LacI"/>
    <property type="match status" value="1"/>
</dbReference>
<dbReference type="EMBL" id="BSPQ01000010">
    <property type="protein sequence ID" value="GLS91101.1"/>
    <property type="molecule type" value="Genomic_DNA"/>
</dbReference>
<evidence type="ECO:0000313" key="6">
    <source>
        <dbReference type="Proteomes" id="UP001157353"/>
    </source>
</evidence>
<dbReference type="PANTHER" id="PTHR30146:SF98">
    <property type="entry name" value="HTH-TYPE TRANSCRIPTIONAL REGULATOR GALR"/>
    <property type="match status" value="1"/>
</dbReference>
<keyword evidence="2" id="KW-0238">DNA-binding</keyword>